<keyword evidence="2" id="KW-1003">Cell membrane</keyword>
<sequence>MDWNIASGLIAAQMLWAVGLSICLRAGVFALGNLAFGLFGAYAGPILMIRAGVHWLPATLAAAALGALLAFVMGYVLRRLNEHFLAIGTIVLLMVLASLATGMTDFTGGAVGLAGIPVVVDAWIPTTMIVVITAAMVLVERRRWGHVLDIVGREPFAAESLGIRPARVRLLVLTISGALTAAGGSWFAVWYGFIDPNVIGLHNQLDVIASAVVGGFGNPVGPLVGTVVMYLVGELTREVAAYRDIVAGLIVIAFALLAPRGITSLVGTAWRRVAGPRVKVPPVPETTAPAPSAVDKRSEHVADS</sequence>
<reference evidence="8 9" key="1">
    <citation type="submission" date="2024-09" db="EMBL/GenBank/DDBJ databases">
        <authorList>
            <person name="Sun Q."/>
            <person name="Mori K."/>
        </authorList>
    </citation>
    <scope>NUCLEOTIDE SEQUENCE [LARGE SCALE GENOMIC DNA]</scope>
    <source>
        <strain evidence="8 9">TBRC 3947</strain>
    </source>
</reference>
<dbReference type="InterPro" id="IPR043428">
    <property type="entry name" value="LivM-like"/>
</dbReference>
<dbReference type="CDD" id="cd06581">
    <property type="entry name" value="TM_PBP1_LivM_like"/>
    <property type="match status" value="1"/>
</dbReference>
<comment type="subcellular location">
    <subcellularLocation>
        <location evidence="1">Cell membrane</location>
        <topology evidence="1">Multi-pass membrane protein</topology>
    </subcellularLocation>
</comment>
<keyword evidence="9" id="KW-1185">Reference proteome</keyword>
<keyword evidence="5 7" id="KW-0472">Membrane</keyword>
<feature type="region of interest" description="Disordered" evidence="6">
    <location>
        <begin position="281"/>
        <end position="304"/>
    </location>
</feature>
<dbReference type="Pfam" id="PF02653">
    <property type="entry name" value="BPD_transp_2"/>
    <property type="match status" value="1"/>
</dbReference>
<gene>
    <name evidence="8" type="ORF">ACFFIA_19120</name>
</gene>
<feature type="transmembrane region" description="Helical" evidence="7">
    <location>
        <begin position="208"/>
        <end position="233"/>
    </location>
</feature>
<evidence type="ECO:0000256" key="7">
    <source>
        <dbReference type="SAM" id="Phobius"/>
    </source>
</evidence>
<feature type="transmembrane region" description="Helical" evidence="7">
    <location>
        <begin position="55"/>
        <end position="77"/>
    </location>
</feature>
<feature type="transmembrane region" description="Helical" evidence="7">
    <location>
        <begin position="6"/>
        <end position="24"/>
    </location>
</feature>
<feature type="transmembrane region" description="Helical" evidence="7">
    <location>
        <begin position="245"/>
        <end position="262"/>
    </location>
</feature>
<evidence type="ECO:0000313" key="9">
    <source>
        <dbReference type="Proteomes" id="UP001589867"/>
    </source>
</evidence>
<feature type="transmembrane region" description="Helical" evidence="7">
    <location>
        <begin position="31"/>
        <end position="49"/>
    </location>
</feature>
<proteinExistence type="predicted"/>
<dbReference type="PANTHER" id="PTHR30482">
    <property type="entry name" value="HIGH-AFFINITY BRANCHED-CHAIN AMINO ACID TRANSPORT SYSTEM PERMEASE"/>
    <property type="match status" value="1"/>
</dbReference>
<evidence type="ECO:0000256" key="5">
    <source>
        <dbReference type="ARBA" id="ARBA00023136"/>
    </source>
</evidence>
<keyword evidence="3 7" id="KW-0812">Transmembrane</keyword>
<protein>
    <submittedName>
        <fullName evidence="8">Branched-chain amino acid ABC transporter permease</fullName>
    </submittedName>
</protein>
<evidence type="ECO:0000256" key="3">
    <source>
        <dbReference type="ARBA" id="ARBA00022692"/>
    </source>
</evidence>
<organism evidence="8 9">
    <name type="scientific">Phytohabitans kaempferiae</name>
    <dbReference type="NCBI Taxonomy" id="1620943"/>
    <lineage>
        <taxon>Bacteria</taxon>
        <taxon>Bacillati</taxon>
        <taxon>Actinomycetota</taxon>
        <taxon>Actinomycetes</taxon>
        <taxon>Micromonosporales</taxon>
        <taxon>Micromonosporaceae</taxon>
    </lineage>
</organism>
<comment type="caution">
    <text evidence="8">The sequence shown here is derived from an EMBL/GenBank/DDBJ whole genome shotgun (WGS) entry which is preliminary data.</text>
</comment>
<feature type="transmembrane region" description="Helical" evidence="7">
    <location>
        <begin position="170"/>
        <end position="193"/>
    </location>
</feature>
<dbReference type="InterPro" id="IPR001851">
    <property type="entry name" value="ABC_transp_permease"/>
</dbReference>
<evidence type="ECO:0000313" key="8">
    <source>
        <dbReference type="EMBL" id="MFC0529773.1"/>
    </source>
</evidence>
<dbReference type="RefSeq" id="WP_377252834.1">
    <property type="nucleotide sequence ID" value="NZ_JBHLUH010000039.1"/>
</dbReference>
<dbReference type="EMBL" id="JBHLUH010000039">
    <property type="protein sequence ID" value="MFC0529773.1"/>
    <property type="molecule type" value="Genomic_DNA"/>
</dbReference>
<evidence type="ECO:0000256" key="4">
    <source>
        <dbReference type="ARBA" id="ARBA00022989"/>
    </source>
</evidence>
<evidence type="ECO:0000256" key="1">
    <source>
        <dbReference type="ARBA" id="ARBA00004651"/>
    </source>
</evidence>
<evidence type="ECO:0000256" key="6">
    <source>
        <dbReference type="SAM" id="MobiDB-lite"/>
    </source>
</evidence>
<keyword evidence="4 7" id="KW-1133">Transmembrane helix</keyword>
<feature type="transmembrane region" description="Helical" evidence="7">
    <location>
        <begin position="122"/>
        <end position="139"/>
    </location>
</feature>
<feature type="compositionally biased region" description="Basic and acidic residues" evidence="6">
    <location>
        <begin position="294"/>
        <end position="304"/>
    </location>
</feature>
<dbReference type="Proteomes" id="UP001589867">
    <property type="component" value="Unassembled WGS sequence"/>
</dbReference>
<dbReference type="PANTHER" id="PTHR30482:SF18">
    <property type="entry name" value="BRANCHED AMINO ACID TRANSPORT SYSTEM PERMEASE"/>
    <property type="match status" value="1"/>
</dbReference>
<accession>A0ABV6M5P8</accession>
<name>A0ABV6M5P8_9ACTN</name>
<feature type="transmembrane region" description="Helical" evidence="7">
    <location>
        <begin position="84"/>
        <end position="102"/>
    </location>
</feature>
<evidence type="ECO:0000256" key="2">
    <source>
        <dbReference type="ARBA" id="ARBA00022475"/>
    </source>
</evidence>